<evidence type="ECO:0000313" key="3">
    <source>
        <dbReference type="Proteomes" id="UP001197875"/>
    </source>
</evidence>
<organism evidence="2 3">
    <name type="scientific">Fusicatenibacter faecihominis</name>
    <dbReference type="NCBI Taxonomy" id="2881276"/>
    <lineage>
        <taxon>Bacteria</taxon>
        <taxon>Bacillati</taxon>
        <taxon>Bacillota</taxon>
        <taxon>Clostridia</taxon>
        <taxon>Lachnospirales</taxon>
        <taxon>Lachnospiraceae</taxon>
        <taxon>Fusicatenibacter</taxon>
    </lineage>
</organism>
<keyword evidence="1" id="KW-0472">Membrane</keyword>
<dbReference type="InterPro" id="IPR010178">
    <property type="entry name" value="Lit"/>
</dbReference>
<keyword evidence="1" id="KW-0812">Transmembrane</keyword>
<accession>A0AAE3J4K9</accession>
<dbReference type="EMBL" id="JAJEPR010000002">
    <property type="protein sequence ID" value="MCC2188547.1"/>
    <property type="molecule type" value="Genomic_DNA"/>
</dbReference>
<feature type="transmembrane region" description="Helical" evidence="1">
    <location>
        <begin position="181"/>
        <end position="207"/>
    </location>
</feature>
<name>A0AAE3J4K9_9FIRM</name>
<protein>
    <submittedName>
        <fullName evidence="2">TIGR01906 family membrane protein</fullName>
    </submittedName>
</protein>
<proteinExistence type="predicted"/>
<dbReference type="RefSeq" id="WP_227614108.1">
    <property type="nucleotide sequence ID" value="NZ_JAJEPR010000002.1"/>
</dbReference>
<dbReference type="Pfam" id="PF07314">
    <property type="entry name" value="Lit"/>
    <property type="match status" value="1"/>
</dbReference>
<feature type="transmembrane region" description="Helical" evidence="1">
    <location>
        <begin position="12"/>
        <end position="30"/>
    </location>
</feature>
<dbReference type="AlphaFoldDB" id="A0AAE3J4K9"/>
<feature type="transmembrane region" description="Helical" evidence="1">
    <location>
        <begin position="127"/>
        <end position="145"/>
    </location>
</feature>
<evidence type="ECO:0000256" key="1">
    <source>
        <dbReference type="SAM" id="Phobius"/>
    </source>
</evidence>
<keyword evidence="3" id="KW-1185">Reference proteome</keyword>
<gene>
    <name evidence="2" type="ORF">LKD71_01695</name>
</gene>
<dbReference type="Proteomes" id="UP001197875">
    <property type="component" value="Unassembled WGS sequence"/>
</dbReference>
<feature type="transmembrane region" description="Helical" evidence="1">
    <location>
        <begin position="97"/>
        <end position="115"/>
    </location>
</feature>
<evidence type="ECO:0000313" key="2">
    <source>
        <dbReference type="EMBL" id="MCC2188547.1"/>
    </source>
</evidence>
<sequence>MKFSTLRDLGTGFLGFLFCLSLSVVLILNFRPLYVYEMKSENLASVSSMTEEEILEEYDALIRYNSLFYRGELTFPSLPMSEEGRIHFEEVKGIFDGIQILLILSALTFLPLAVFRIWKKQFGFLRVIPGISAIVALLAFLVTFLDWDALFTAFHQLIFRNNYWLFDPATDPVIDLLPDSYFLHCLIGIVGLLVFFSLLFGLAYHFLKKKAQANR</sequence>
<reference evidence="2 3" key="1">
    <citation type="submission" date="2021-10" db="EMBL/GenBank/DDBJ databases">
        <title>Anaerobic single-cell dispensing facilitates the cultivation of human gut bacteria.</title>
        <authorList>
            <person name="Afrizal A."/>
        </authorList>
    </citation>
    <scope>NUCLEOTIDE SEQUENCE [LARGE SCALE GENOMIC DNA]</scope>
    <source>
        <strain evidence="2 3">CLA-AA-H277</strain>
    </source>
</reference>
<comment type="caution">
    <text evidence="2">The sequence shown here is derived from an EMBL/GenBank/DDBJ whole genome shotgun (WGS) entry which is preliminary data.</text>
</comment>
<dbReference type="NCBIfam" id="TIGR01906">
    <property type="entry name" value="integ_TIGR01906"/>
    <property type="match status" value="1"/>
</dbReference>
<keyword evidence="1" id="KW-1133">Transmembrane helix</keyword>